<protein>
    <submittedName>
        <fullName evidence="2">Uncharacterized protein</fullName>
    </submittedName>
</protein>
<proteinExistence type="predicted"/>
<feature type="transmembrane region" description="Helical" evidence="1">
    <location>
        <begin position="72"/>
        <end position="93"/>
    </location>
</feature>
<reference evidence="3" key="1">
    <citation type="submission" date="2019-06" db="EMBL/GenBank/DDBJ databases">
        <title>Gordonia isolated from sludge of a wastewater treatment plant.</title>
        <authorList>
            <person name="Tamura T."/>
            <person name="Aoyama K."/>
            <person name="Kang Y."/>
            <person name="Saito S."/>
            <person name="Akiyama N."/>
            <person name="Yazawa K."/>
            <person name="Gonoi T."/>
            <person name="Mikami Y."/>
        </authorList>
    </citation>
    <scope>NUCLEOTIDE SEQUENCE [LARGE SCALE GENOMIC DNA]</scope>
    <source>
        <strain evidence="3">NBRC 107696</strain>
    </source>
</reference>
<sequence>MVDMIIVYAVVAFVVIAAAVGPLLVVGALRGTPGRVRRRMAAGLIATTVVAGCAAAAGGVDVLEFCVYVIEGAVLACFAFTPGVLVSGIGALFTKRALGSTPLVVSACVLIVAGLAIDVPRPVPWDELAMVLLGVALVLVPVFVTPAGRRRDTPGTLVETPAEERSS</sequence>
<evidence type="ECO:0000256" key="1">
    <source>
        <dbReference type="SAM" id="Phobius"/>
    </source>
</evidence>
<dbReference type="Proteomes" id="UP000444960">
    <property type="component" value="Unassembled WGS sequence"/>
</dbReference>
<keyword evidence="3" id="KW-1185">Reference proteome</keyword>
<comment type="caution">
    <text evidence="2">The sequence shown here is derived from an EMBL/GenBank/DDBJ whole genome shotgun (WGS) entry which is preliminary data.</text>
</comment>
<evidence type="ECO:0000313" key="3">
    <source>
        <dbReference type="Proteomes" id="UP000444960"/>
    </source>
</evidence>
<organism evidence="2 3">
    <name type="scientific">Gordonia spumicola</name>
    <dbReference type="NCBI Taxonomy" id="589161"/>
    <lineage>
        <taxon>Bacteria</taxon>
        <taxon>Bacillati</taxon>
        <taxon>Actinomycetota</taxon>
        <taxon>Actinomycetes</taxon>
        <taxon>Mycobacteriales</taxon>
        <taxon>Gordoniaceae</taxon>
        <taxon>Gordonia</taxon>
    </lineage>
</organism>
<dbReference type="AlphaFoldDB" id="A0A7I9VCI1"/>
<name>A0A7I9VCI1_9ACTN</name>
<dbReference type="EMBL" id="BJOV01000005">
    <property type="protein sequence ID" value="GEE03017.1"/>
    <property type="molecule type" value="Genomic_DNA"/>
</dbReference>
<feature type="transmembrane region" description="Helical" evidence="1">
    <location>
        <begin position="6"/>
        <end position="29"/>
    </location>
</feature>
<feature type="transmembrane region" description="Helical" evidence="1">
    <location>
        <begin position="41"/>
        <end position="60"/>
    </location>
</feature>
<keyword evidence="1" id="KW-0472">Membrane</keyword>
<keyword evidence="1" id="KW-0812">Transmembrane</keyword>
<gene>
    <name evidence="2" type="ORF">nbrc107696_34630</name>
</gene>
<accession>A0A7I9VCI1</accession>
<feature type="transmembrane region" description="Helical" evidence="1">
    <location>
        <begin position="100"/>
        <end position="117"/>
    </location>
</feature>
<feature type="transmembrane region" description="Helical" evidence="1">
    <location>
        <begin position="129"/>
        <end position="147"/>
    </location>
</feature>
<evidence type="ECO:0000313" key="2">
    <source>
        <dbReference type="EMBL" id="GEE03017.1"/>
    </source>
</evidence>
<keyword evidence="1" id="KW-1133">Transmembrane helix</keyword>